<dbReference type="AlphaFoldDB" id="A0AA97I538"/>
<protein>
    <submittedName>
        <fullName evidence="1">Nucleic acid-binding protein</fullName>
    </submittedName>
</protein>
<reference evidence="1 2" key="1">
    <citation type="submission" date="2019-09" db="EMBL/GenBank/DDBJ databases">
        <title>The complete genome of Methanoplanus sp. FWC-SCC4.</title>
        <authorList>
            <person name="Chen S.-C."/>
            <person name="Zhou Y.-Z."/>
            <person name="Lai M.-C."/>
        </authorList>
    </citation>
    <scope>NUCLEOTIDE SEQUENCE [LARGE SCALE GENOMIC DNA]</scope>
    <source>
        <strain evidence="1 2">FWC-SCC4</strain>
    </source>
</reference>
<evidence type="ECO:0000313" key="1">
    <source>
        <dbReference type="EMBL" id="WOF17041.1"/>
    </source>
</evidence>
<dbReference type="RefSeq" id="WP_317136493.1">
    <property type="nucleotide sequence ID" value="NZ_CP043875.1"/>
</dbReference>
<dbReference type="KEGG" id="mefw:F1737_10305"/>
<evidence type="ECO:0000313" key="2">
    <source>
        <dbReference type="Proteomes" id="UP001301797"/>
    </source>
</evidence>
<organism evidence="1 2">
    <name type="scientific">Methanochimaera problematica</name>
    <dbReference type="NCBI Taxonomy" id="2609417"/>
    <lineage>
        <taxon>Archaea</taxon>
        <taxon>Methanobacteriati</taxon>
        <taxon>Methanobacteriota</taxon>
        <taxon>Stenosarchaea group</taxon>
        <taxon>Methanomicrobia</taxon>
        <taxon>Methanomicrobiales</taxon>
        <taxon>Methanomicrobiaceae</taxon>
        <taxon>Methanochimaera</taxon>
    </lineage>
</organism>
<dbReference type="Proteomes" id="UP001301797">
    <property type="component" value="Chromosome"/>
</dbReference>
<dbReference type="GeneID" id="85230564"/>
<accession>A0AA97I538</accession>
<dbReference type="EMBL" id="CP043875">
    <property type="protein sequence ID" value="WOF17041.1"/>
    <property type="molecule type" value="Genomic_DNA"/>
</dbReference>
<gene>
    <name evidence="1" type="ORF">F1737_10305</name>
</gene>
<dbReference type="Gene3D" id="2.40.50.140">
    <property type="entry name" value="Nucleic acid-binding proteins"/>
    <property type="match status" value="1"/>
</dbReference>
<sequence length="195" mass="22362">MPENQKNQRQTVSYVREPAKRVFASELRESRLQFKDGSDEKSPAYVMLPTGERCNRIFFCGQMTQKERRGDQNMFYSVRVTDPTGIFFINAGSYQQDAMQQISQIEPGAYVAVIGKPSIRETDDGSVFITIRAESVSEIDLETCRIWVDDTARLTLDRLDQFGNTDDSKKADQFYNTNIQGLREMVYNALIRADI</sequence>
<dbReference type="SUPFAM" id="SSF50249">
    <property type="entry name" value="Nucleic acid-binding proteins"/>
    <property type="match status" value="1"/>
</dbReference>
<name>A0AA97I538_9EURY</name>
<keyword evidence="2" id="KW-1185">Reference proteome</keyword>
<proteinExistence type="predicted"/>
<dbReference type="InterPro" id="IPR012340">
    <property type="entry name" value="NA-bd_OB-fold"/>
</dbReference>